<keyword evidence="5" id="KW-0479">Metal-binding</keyword>
<dbReference type="Gene3D" id="3.30.1490.20">
    <property type="entry name" value="ATP-grasp fold, A domain"/>
    <property type="match status" value="1"/>
</dbReference>
<dbReference type="Gene3D" id="3.40.50.20">
    <property type="match status" value="1"/>
</dbReference>
<dbReference type="InterPro" id="IPR006284">
    <property type="entry name" value="Glut_synth_pro"/>
</dbReference>
<protein>
    <recommendedName>
        <fullName evidence="10">Glutathione synthetase</fullName>
        <ecNumber evidence="10">6.3.2.3</ecNumber>
    </recommendedName>
    <alternativeName>
        <fullName evidence="10">GSH synthetase</fullName>
        <shortName evidence="10">GSH-S</shortName>
        <shortName evidence="10">GSHase</shortName>
    </alternativeName>
    <alternativeName>
        <fullName evidence="10">Glutathione synthase</fullName>
    </alternativeName>
</protein>
<evidence type="ECO:0000313" key="13">
    <source>
        <dbReference type="Proteomes" id="UP001199469"/>
    </source>
</evidence>
<evidence type="ECO:0000256" key="8">
    <source>
        <dbReference type="ARBA" id="ARBA00022842"/>
    </source>
</evidence>
<evidence type="ECO:0000256" key="7">
    <source>
        <dbReference type="ARBA" id="ARBA00022840"/>
    </source>
</evidence>
<organism evidence="12 13">
    <name type="scientific">Actinomycetospora endophytica</name>
    <dbReference type="NCBI Taxonomy" id="2291215"/>
    <lineage>
        <taxon>Bacteria</taxon>
        <taxon>Bacillati</taxon>
        <taxon>Actinomycetota</taxon>
        <taxon>Actinomycetes</taxon>
        <taxon>Pseudonocardiales</taxon>
        <taxon>Pseudonocardiaceae</taxon>
        <taxon>Actinomycetospora</taxon>
    </lineage>
</organism>
<sequence>MSRALRIVVVADPLPALTPGHDSTVALMEAAQDRGHEVLVTTAERLRIRGTRTWAPCRPVTVVPAVLAGERWYAVDDWYRTGPERDVRLDDADVVAMRTDPPFDADYLAATYVLDRVDDERVVMVNRPSGLRAANEKLFTLRFPDLVPDTLVTADRAEILSTVRRWGRAVLKPTDGMAGRGILLLRPDDANLPSILELATARGRRQVVVQRYVDAVDEGDRRIIVLGGEPIGVVRRIAVPGEFRCNKAAGARPVADHVTPADEKMCAVLAPELEREGILLAGIDVIGDRLTEINVTSPTGLREIDALSGTHLPCLVVEHLERLVAARRA</sequence>
<evidence type="ECO:0000256" key="10">
    <source>
        <dbReference type="HAMAP-Rule" id="MF_00162"/>
    </source>
</evidence>
<evidence type="ECO:0000256" key="1">
    <source>
        <dbReference type="ARBA" id="ARBA00001936"/>
    </source>
</evidence>
<keyword evidence="7 10" id="KW-0067">ATP-binding</keyword>
<comment type="similarity">
    <text evidence="10">Belongs to the prokaryotic GSH synthase family.</text>
</comment>
<dbReference type="RefSeq" id="WP_230737159.1">
    <property type="nucleotide sequence ID" value="NZ_JAJNDB010000004.1"/>
</dbReference>
<dbReference type="PANTHER" id="PTHR21621">
    <property type="entry name" value="RIBOSOMAL PROTEIN S6 MODIFICATION PROTEIN"/>
    <property type="match status" value="1"/>
</dbReference>
<proteinExistence type="inferred from homology"/>
<dbReference type="Gene3D" id="3.30.470.20">
    <property type="entry name" value="ATP-grasp fold, B domain"/>
    <property type="match status" value="1"/>
</dbReference>
<keyword evidence="3 10" id="KW-0436">Ligase</keyword>
<dbReference type="Pfam" id="PF02955">
    <property type="entry name" value="GSH-S_ATP"/>
    <property type="match status" value="1"/>
</dbReference>
<dbReference type="InterPro" id="IPR011761">
    <property type="entry name" value="ATP-grasp"/>
</dbReference>
<dbReference type="PANTHER" id="PTHR21621:SF4">
    <property type="entry name" value="GLUTATHIONE SYNTHETASE"/>
    <property type="match status" value="1"/>
</dbReference>
<comment type="cofactor">
    <cofactor evidence="1">
        <name>Mn(2+)</name>
        <dbReference type="ChEBI" id="CHEBI:29035"/>
    </cofactor>
</comment>
<dbReference type="EC" id="6.3.2.3" evidence="10"/>
<dbReference type="NCBIfam" id="TIGR01380">
    <property type="entry name" value="glut_syn"/>
    <property type="match status" value="1"/>
</dbReference>
<dbReference type="HAMAP" id="MF_00162">
    <property type="entry name" value="GSH_S"/>
    <property type="match status" value="1"/>
</dbReference>
<comment type="cofactor">
    <cofactor evidence="2">
        <name>Mg(2+)</name>
        <dbReference type="ChEBI" id="CHEBI:18420"/>
    </cofactor>
</comment>
<evidence type="ECO:0000256" key="4">
    <source>
        <dbReference type="ARBA" id="ARBA00022684"/>
    </source>
</evidence>
<comment type="catalytic activity">
    <reaction evidence="10">
        <text>gamma-L-glutamyl-L-cysteine + glycine + ATP = glutathione + ADP + phosphate + H(+)</text>
        <dbReference type="Rhea" id="RHEA:13557"/>
        <dbReference type="ChEBI" id="CHEBI:15378"/>
        <dbReference type="ChEBI" id="CHEBI:30616"/>
        <dbReference type="ChEBI" id="CHEBI:43474"/>
        <dbReference type="ChEBI" id="CHEBI:57305"/>
        <dbReference type="ChEBI" id="CHEBI:57925"/>
        <dbReference type="ChEBI" id="CHEBI:58173"/>
        <dbReference type="ChEBI" id="CHEBI:456216"/>
        <dbReference type="EC" id="6.3.2.3"/>
    </reaction>
</comment>
<reference evidence="12 13" key="1">
    <citation type="submission" date="2021-11" db="EMBL/GenBank/DDBJ databases">
        <title>Draft genome sequence of Actinomycetospora sp. SF1 isolated from the rhizosphere soil.</title>
        <authorList>
            <person name="Duangmal K."/>
            <person name="Chantavorakit T."/>
        </authorList>
    </citation>
    <scope>NUCLEOTIDE SEQUENCE [LARGE SCALE GENOMIC DNA]</scope>
    <source>
        <strain evidence="12 13">TBRC 5722</strain>
    </source>
</reference>
<keyword evidence="8" id="KW-0460">Magnesium</keyword>
<keyword evidence="13" id="KW-1185">Reference proteome</keyword>
<dbReference type="GO" id="GO:0004363">
    <property type="term" value="F:glutathione synthase activity"/>
    <property type="evidence" value="ECO:0007669"/>
    <property type="project" value="UniProtKB-EC"/>
</dbReference>
<dbReference type="EMBL" id="JAJNDB010000004">
    <property type="protein sequence ID" value="MCD2195764.1"/>
    <property type="molecule type" value="Genomic_DNA"/>
</dbReference>
<comment type="caution">
    <text evidence="12">The sequence shown here is derived from an EMBL/GenBank/DDBJ whole genome shotgun (WGS) entry which is preliminary data.</text>
</comment>
<evidence type="ECO:0000259" key="11">
    <source>
        <dbReference type="PROSITE" id="PS50975"/>
    </source>
</evidence>
<gene>
    <name evidence="10 12" type="primary">gshB</name>
    <name evidence="12" type="ORF">LQ327_20540</name>
</gene>
<evidence type="ECO:0000256" key="6">
    <source>
        <dbReference type="ARBA" id="ARBA00022741"/>
    </source>
</evidence>
<dbReference type="Pfam" id="PF02951">
    <property type="entry name" value="GSH-S_N"/>
    <property type="match status" value="1"/>
</dbReference>
<dbReference type="InterPro" id="IPR004218">
    <property type="entry name" value="GSHS_ATP-bd"/>
</dbReference>
<dbReference type="InterPro" id="IPR013815">
    <property type="entry name" value="ATP_grasp_subdomain_1"/>
</dbReference>
<dbReference type="InterPro" id="IPR016185">
    <property type="entry name" value="PreATP-grasp_dom_sf"/>
</dbReference>
<dbReference type="InterPro" id="IPR004215">
    <property type="entry name" value="GSHS_N"/>
</dbReference>
<feature type="domain" description="ATP-grasp" evidence="11">
    <location>
        <begin position="137"/>
        <end position="321"/>
    </location>
</feature>
<evidence type="ECO:0000256" key="5">
    <source>
        <dbReference type="ARBA" id="ARBA00022723"/>
    </source>
</evidence>
<evidence type="ECO:0000256" key="9">
    <source>
        <dbReference type="ARBA" id="ARBA00023211"/>
    </source>
</evidence>
<evidence type="ECO:0000313" key="12">
    <source>
        <dbReference type="EMBL" id="MCD2195764.1"/>
    </source>
</evidence>
<keyword evidence="6 10" id="KW-0547">Nucleotide-binding</keyword>
<name>A0ABS8PBU0_9PSEU</name>
<accession>A0ABS8PBU0</accession>
<dbReference type="SUPFAM" id="SSF56059">
    <property type="entry name" value="Glutathione synthetase ATP-binding domain-like"/>
    <property type="match status" value="1"/>
</dbReference>
<keyword evidence="9" id="KW-0464">Manganese</keyword>
<dbReference type="Proteomes" id="UP001199469">
    <property type="component" value="Unassembled WGS sequence"/>
</dbReference>
<keyword evidence="4 10" id="KW-0317">Glutathione biosynthesis</keyword>
<dbReference type="NCBIfam" id="NF003573">
    <property type="entry name" value="PRK05246.1"/>
    <property type="match status" value="1"/>
</dbReference>
<dbReference type="SUPFAM" id="SSF52440">
    <property type="entry name" value="PreATP-grasp domain"/>
    <property type="match status" value="1"/>
</dbReference>
<dbReference type="PROSITE" id="PS50975">
    <property type="entry name" value="ATP_GRASP"/>
    <property type="match status" value="1"/>
</dbReference>
<comment type="pathway">
    <text evidence="10">Sulfur metabolism; glutathione biosynthesis; glutathione from L-cysteine and L-glutamate: step 2/2.</text>
</comment>
<evidence type="ECO:0000256" key="2">
    <source>
        <dbReference type="ARBA" id="ARBA00001946"/>
    </source>
</evidence>
<evidence type="ECO:0000256" key="3">
    <source>
        <dbReference type="ARBA" id="ARBA00022598"/>
    </source>
</evidence>